<accession>A0AAD5SVR0</accession>
<feature type="region of interest" description="Disordered" evidence="5">
    <location>
        <begin position="142"/>
        <end position="161"/>
    </location>
</feature>
<sequence length="885" mass="93635">MDILAAHDPAVLVPPVAVYSMLSDIRISPYSFHSSASSSHLLLQHKQPALSFSQPQEQEQQHPLVWSLDEYSAFSGLDALLLSFTAFNTSYELALTRKPDLFASATAWLTVDGAPANLHVPAVFEGSVTGDAASTARIVMHSQTVSTKPKKSKDSAGKSPLKTESAVFEGSFITSTDGRFNLKATSNYAASRRPFDAPLPDANANTVHTGANNADSDDTDNHDAELPAMLVFHDSGLDPPSLRPRPYPAPSMRNHRRTDSLMANPGSSCAYDSENAWNKLKAKSRHFGWALNVEQIIDTSTSKRRDGQLGGTWFPDSFFSATQENHVLSRRSDVSSSAVPGCGSTKQFVFVGAAADCNYVNQYGGTAQALAQILSDFNQASAVYESSFNVGLAIIKVNLQTTCSSNGETTTNGSSLSWNQACTDSYSISNRLSDFAQWRGTKDGSSADNAGLWHLLTGCTTAVSGQAVGIAWLGTLCQQTTSAQTDSTTGGTDHVSGVAVSSIVTVEWKVVAHEVGHNFGAIHDCTSATPTDNAISSNFSACSQKDICATLAEPARYTCLQPPGSLQALTTNICGNGVKETGEDCDCGGGNCSDTDPCCDGATCKFTAGSVCDDNNDDCCSSCTYKAAGVVCRPSTGVCDYAELCTGKSGDCPVNLFAPNGQACSTGVSGTSGTTCANGICTSRDLQCNTSSYGIETTGVCNIPGSSTTCQLQCESTQGSCYILAGNMIDGTPCGYAGICQSGNCQESSWFGTMVDWILSNLQISVPVIVAVGLIGLGVIWSLCGCCVRQYKYGSVRKQQRQIQMPPPGRAVVPVAIYPNEYNAYHPQSAMLGPQQQYAQSYHTGGLRGSPAGINGAENFLHTDGREEGNNNRRANWVDESKYNG</sequence>
<evidence type="ECO:0000313" key="9">
    <source>
        <dbReference type="EMBL" id="KAJ3102160.1"/>
    </source>
</evidence>
<feature type="binding site" evidence="4">
    <location>
        <position position="523"/>
    </location>
    <ligand>
        <name>Zn(2+)</name>
        <dbReference type="ChEBI" id="CHEBI:29105"/>
        <note>catalytic</note>
    </ligand>
</feature>
<evidence type="ECO:0000256" key="2">
    <source>
        <dbReference type="ARBA" id="ARBA00056552"/>
    </source>
</evidence>
<dbReference type="AlphaFoldDB" id="A0AAD5SVR0"/>
<dbReference type="SMART" id="SM00050">
    <property type="entry name" value="DISIN"/>
    <property type="match status" value="1"/>
</dbReference>
<dbReference type="PROSITE" id="PS50215">
    <property type="entry name" value="ADAM_MEPRO"/>
    <property type="match status" value="1"/>
</dbReference>
<keyword evidence="6" id="KW-0472">Membrane</keyword>
<evidence type="ECO:0000256" key="5">
    <source>
        <dbReference type="SAM" id="MobiDB-lite"/>
    </source>
</evidence>
<dbReference type="SUPFAM" id="SSF57552">
    <property type="entry name" value="Blood coagulation inhibitor (disintegrin)"/>
    <property type="match status" value="1"/>
</dbReference>
<reference evidence="9" key="1">
    <citation type="submission" date="2020-05" db="EMBL/GenBank/DDBJ databases">
        <title>Phylogenomic resolution of chytrid fungi.</title>
        <authorList>
            <person name="Stajich J.E."/>
            <person name="Amses K."/>
            <person name="Simmons R."/>
            <person name="Seto K."/>
            <person name="Myers J."/>
            <person name="Bonds A."/>
            <person name="Quandt C.A."/>
            <person name="Barry K."/>
            <person name="Liu P."/>
            <person name="Grigoriev I."/>
            <person name="Longcore J.E."/>
            <person name="James T.Y."/>
        </authorList>
    </citation>
    <scope>NUCLEOTIDE SEQUENCE</scope>
    <source>
        <strain evidence="9">JEL0513</strain>
    </source>
</reference>
<gene>
    <name evidence="9" type="ORF">HK100_004413</name>
</gene>
<evidence type="ECO:0000259" key="8">
    <source>
        <dbReference type="PROSITE" id="PS50215"/>
    </source>
</evidence>
<dbReference type="PANTHER" id="PTHR11905">
    <property type="entry name" value="ADAM A DISINTEGRIN AND METALLOPROTEASE DOMAIN"/>
    <property type="match status" value="1"/>
</dbReference>
<dbReference type="InterPro" id="IPR001762">
    <property type="entry name" value="Disintegrin_dom"/>
</dbReference>
<protein>
    <recommendedName>
        <fullName evidence="3">Disintegrin and metalloproteinase domain-containing protein B</fullName>
    </recommendedName>
</protein>
<keyword evidence="6" id="KW-1133">Transmembrane helix</keyword>
<comment type="function">
    <text evidence="2">Probable zinc protease.</text>
</comment>
<dbReference type="EMBL" id="JADGJH010002182">
    <property type="protein sequence ID" value="KAJ3102160.1"/>
    <property type="molecule type" value="Genomic_DNA"/>
</dbReference>
<keyword evidence="10" id="KW-1185">Reference proteome</keyword>
<keyword evidence="6" id="KW-0812">Transmembrane</keyword>
<dbReference type="SUPFAM" id="SSF55486">
    <property type="entry name" value="Metalloproteases ('zincins'), catalytic domain"/>
    <property type="match status" value="1"/>
</dbReference>
<dbReference type="Gene3D" id="4.10.70.10">
    <property type="entry name" value="Disintegrin domain"/>
    <property type="match status" value="1"/>
</dbReference>
<feature type="domain" description="Disintegrin" evidence="7">
    <location>
        <begin position="571"/>
        <end position="660"/>
    </location>
</feature>
<dbReference type="GO" id="GO:0046872">
    <property type="term" value="F:metal ion binding"/>
    <property type="evidence" value="ECO:0007669"/>
    <property type="project" value="UniProtKB-KW"/>
</dbReference>
<dbReference type="FunFam" id="4.10.70.10:FF:000003">
    <property type="entry name" value="Disintegrin and metalloproteinase domain-containing protein 17"/>
    <property type="match status" value="1"/>
</dbReference>
<comment type="caution">
    <text evidence="9">The sequence shown here is derived from an EMBL/GenBank/DDBJ whole genome shotgun (WGS) entry which is preliminary data.</text>
</comment>
<feature type="binding site" evidence="4">
    <location>
        <position position="513"/>
    </location>
    <ligand>
        <name>Zn(2+)</name>
        <dbReference type="ChEBI" id="CHEBI:29105"/>
        <note>catalytic</note>
    </ligand>
</feature>
<dbReference type="PROSITE" id="PS50214">
    <property type="entry name" value="DISINTEGRIN_2"/>
    <property type="match status" value="1"/>
</dbReference>
<dbReference type="GO" id="GO:0004222">
    <property type="term" value="F:metalloendopeptidase activity"/>
    <property type="evidence" value="ECO:0007669"/>
    <property type="project" value="InterPro"/>
</dbReference>
<evidence type="ECO:0000256" key="3">
    <source>
        <dbReference type="ARBA" id="ARBA00074021"/>
    </source>
</evidence>
<name>A0AAD5SVR0_9FUNG</name>
<evidence type="ECO:0000313" key="10">
    <source>
        <dbReference type="Proteomes" id="UP001211907"/>
    </source>
</evidence>
<proteinExistence type="predicted"/>
<organism evidence="9 10">
    <name type="scientific">Physocladia obscura</name>
    <dbReference type="NCBI Taxonomy" id="109957"/>
    <lineage>
        <taxon>Eukaryota</taxon>
        <taxon>Fungi</taxon>
        <taxon>Fungi incertae sedis</taxon>
        <taxon>Chytridiomycota</taxon>
        <taxon>Chytridiomycota incertae sedis</taxon>
        <taxon>Chytridiomycetes</taxon>
        <taxon>Chytridiales</taxon>
        <taxon>Chytriomycetaceae</taxon>
        <taxon>Physocladia</taxon>
    </lineage>
</organism>
<keyword evidence="4" id="KW-0479">Metal-binding</keyword>
<dbReference type="Proteomes" id="UP001211907">
    <property type="component" value="Unassembled WGS sequence"/>
</dbReference>
<dbReference type="PANTHER" id="PTHR11905:SF159">
    <property type="entry name" value="ADAM METALLOPROTEASE"/>
    <property type="match status" value="1"/>
</dbReference>
<comment type="caution">
    <text evidence="4">Lacks conserved residue(s) required for the propagation of feature annotation.</text>
</comment>
<keyword evidence="1" id="KW-1015">Disulfide bond</keyword>
<dbReference type="Pfam" id="PF00200">
    <property type="entry name" value="Disintegrin"/>
    <property type="match status" value="1"/>
</dbReference>
<feature type="active site" evidence="4">
    <location>
        <position position="514"/>
    </location>
</feature>
<feature type="domain" description="Peptidase M12B" evidence="8">
    <location>
        <begin position="347"/>
        <end position="563"/>
    </location>
</feature>
<dbReference type="Gene3D" id="3.40.390.10">
    <property type="entry name" value="Collagenase (Catalytic Domain)"/>
    <property type="match status" value="1"/>
</dbReference>
<feature type="binding site" evidence="4">
    <location>
        <position position="517"/>
    </location>
    <ligand>
        <name>Zn(2+)</name>
        <dbReference type="ChEBI" id="CHEBI:29105"/>
        <note>catalytic</note>
    </ligand>
</feature>
<dbReference type="InterPro" id="IPR001590">
    <property type="entry name" value="Peptidase_M12B"/>
</dbReference>
<dbReference type="Pfam" id="PF13688">
    <property type="entry name" value="Reprolysin_5"/>
    <property type="match status" value="1"/>
</dbReference>
<feature type="transmembrane region" description="Helical" evidence="6">
    <location>
        <begin position="764"/>
        <end position="788"/>
    </location>
</feature>
<dbReference type="InterPro" id="IPR024079">
    <property type="entry name" value="MetalloPept_cat_dom_sf"/>
</dbReference>
<evidence type="ECO:0000259" key="7">
    <source>
        <dbReference type="PROSITE" id="PS50214"/>
    </source>
</evidence>
<evidence type="ECO:0000256" key="6">
    <source>
        <dbReference type="SAM" id="Phobius"/>
    </source>
</evidence>
<dbReference type="GO" id="GO:0006508">
    <property type="term" value="P:proteolysis"/>
    <property type="evidence" value="ECO:0007669"/>
    <property type="project" value="InterPro"/>
</dbReference>
<dbReference type="InterPro" id="IPR036436">
    <property type="entry name" value="Disintegrin_dom_sf"/>
</dbReference>
<evidence type="ECO:0000256" key="4">
    <source>
        <dbReference type="PROSITE-ProRule" id="PRU00276"/>
    </source>
</evidence>
<evidence type="ECO:0000256" key="1">
    <source>
        <dbReference type="ARBA" id="ARBA00023157"/>
    </source>
</evidence>
<keyword evidence="4" id="KW-0862">Zinc</keyword>